<evidence type="ECO:0000313" key="3">
    <source>
        <dbReference type="EMBL" id="BBL86465.1"/>
    </source>
</evidence>
<sequence>MRNHRELRALRGATTAGANTSAAITESVEELLLALIENNNFKGEHVVSVTFSVTGDLNACFPAAVARRWTGWDTVALLDCQQMAVIGDLPRCIRLMAHVWLEPGQEIFHPYLRGAARLRPDRSNYIRKSQEGTRPSDKNKD</sequence>
<dbReference type="Pfam" id="PF07736">
    <property type="entry name" value="CM_1"/>
    <property type="match status" value="1"/>
</dbReference>
<reference evidence="3 4" key="2">
    <citation type="submission" date="2019-06" db="EMBL/GenBank/DDBJ databases">
        <title>A hidden player of endosymbiotic evolution: DNA virus triggered massive gene transfer.</title>
        <authorList>
            <person name="Matsuo M."/>
            <person name="Katahata A."/>
            <person name="Tachikawa M."/>
            <person name="Minakuchi Y."/>
            <person name="Noguchi H."/>
            <person name="Toyoda A."/>
            <person name="Fujiyama A."/>
            <person name="Suzuki Y."/>
            <person name="Satoh S."/>
            <person name="Nakayama T."/>
            <person name="Kamikawa R."/>
            <person name="Nomura M."/>
            <person name="Inagaki Y."/>
            <person name="Ishida K."/>
            <person name="Obokata J."/>
        </authorList>
    </citation>
    <scope>NUCLEOTIDE SEQUENCE [LARGE SCALE GENOMIC DNA]</scope>
    <source>
        <strain evidence="3 4">MYN1</strain>
    </source>
</reference>
<accession>A0A1L5YCQ1</accession>
<dbReference type="EMBL" id="KX897545">
    <property type="protein sequence ID" value="APP88480.1"/>
    <property type="molecule type" value="Genomic_DNA"/>
</dbReference>
<dbReference type="InterPro" id="IPR035959">
    <property type="entry name" value="RutC-like_sf"/>
</dbReference>
<dbReference type="EMBL" id="LC490351">
    <property type="protein sequence ID" value="BBL86465.1"/>
    <property type="molecule type" value="Genomic_DNA"/>
</dbReference>
<evidence type="ECO:0000313" key="4">
    <source>
        <dbReference type="Proteomes" id="UP000503178"/>
    </source>
</evidence>
<dbReference type="PANTHER" id="PTHR21164">
    <property type="entry name" value="CHORISMATE MUTASE"/>
    <property type="match status" value="1"/>
</dbReference>
<dbReference type="SUPFAM" id="SSF55298">
    <property type="entry name" value="YjgF-like"/>
    <property type="match status" value="1"/>
</dbReference>
<dbReference type="GO" id="GO:0046417">
    <property type="term" value="P:chorismate metabolic process"/>
    <property type="evidence" value="ECO:0007669"/>
    <property type="project" value="TreeGrafter"/>
</dbReference>
<dbReference type="NCBIfam" id="TIGR01796">
    <property type="entry name" value="CM_mono_aroH"/>
    <property type="match status" value="1"/>
</dbReference>
<dbReference type="PROSITE" id="PS51167">
    <property type="entry name" value="CHORISMATE_MUT_1"/>
    <property type="match status" value="1"/>
</dbReference>
<evidence type="ECO:0000313" key="1">
    <source>
        <dbReference type="EMBL" id="APP88480.1"/>
    </source>
</evidence>
<protein>
    <submittedName>
        <fullName evidence="1">Chorismate mutase</fullName>
    </submittedName>
</protein>
<dbReference type="AlphaFoldDB" id="A0A1L5YCQ1"/>
<dbReference type="EMBL" id="KY124271">
    <property type="protein sequence ID" value="AQX45247.1"/>
    <property type="molecule type" value="Genomic_DNA"/>
</dbReference>
<dbReference type="Proteomes" id="UP000503178">
    <property type="component" value="Chromatophore Pltd"/>
</dbReference>
<organism evidence="1">
    <name type="scientific">Paulinella micropora</name>
    <dbReference type="NCBI Taxonomy" id="1928728"/>
    <lineage>
        <taxon>Eukaryota</taxon>
        <taxon>Sar</taxon>
        <taxon>Rhizaria</taxon>
        <taxon>Cercozoa</taxon>
        <taxon>Imbricatea</taxon>
        <taxon>Silicofilosea</taxon>
        <taxon>Euglyphida</taxon>
        <taxon>Paulinellidae</taxon>
        <taxon>Paulinella</taxon>
    </lineage>
</organism>
<dbReference type="CDD" id="cd02185">
    <property type="entry name" value="AroH"/>
    <property type="match status" value="1"/>
</dbReference>
<keyword evidence="4" id="KW-1185">Reference proteome</keyword>
<geneLocation type="plastid" evidence="1"/>
<evidence type="ECO:0000313" key="2">
    <source>
        <dbReference type="EMBL" id="AQX45247.1"/>
    </source>
</evidence>
<reference evidence="1" key="1">
    <citation type="journal article" date="2017" name="Protist">
        <title>Diversity of the Photosynthetic Paulinella Species, with the Description of Paulinella micropora sp. nov. and the Chromatophore Genome Sequence for strain KR01.</title>
        <authorList>
            <person name="Lhee D."/>
            <person name="Yang E.C."/>
            <person name="Kim J.I."/>
            <person name="Nakayama T."/>
            <person name="Zuccarello G."/>
            <person name="Andersen R.A."/>
            <person name="Yoon H.S."/>
        </authorList>
    </citation>
    <scope>NUCLEOTIDE SEQUENCE</scope>
    <source>
        <strain evidence="2">FK01</strain>
        <strain evidence="1">KR01</strain>
    </source>
</reference>
<gene>
    <name evidence="1" type="primary">aroH</name>
    <name evidence="3" type="synonym">MYN1_Chr_643</name>
    <name evidence="1" type="ORF">PCKR_715</name>
    <name evidence="2" type="ORF">PFK_715</name>
    <name evidence="3" type="ORF">PMYN1_Chma660</name>
</gene>
<dbReference type="GO" id="GO:0004106">
    <property type="term" value="F:chorismate mutase activity"/>
    <property type="evidence" value="ECO:0007669"/>
    <property type="project" value="TreeGrafter"/>
</dbReference>
<proteinExistence type="predicted"/>
<dbReference type="PANTHER" id="PTHR21164:SF0">
    <property type="entry name" value="CHORISMATE MUTASE AROH"/>
    <property type="match status" value="1"/>
</dbReference>
<name>A0A1L5YCQ1_9EUKA</name>
<dbReference type="Gene3D" id="3.30.1330.40">
    <property type="entry name" value="RutC-like"/>
    <property type="match status" value="1"/>
</dbReference>
<dbReference type="PIRSF" id="PIRSF005965">
    <property type="entry name" value="Chor_mut_AroH"/>
    <property type="match status" value="1"/>
</dbReference>
<dbReference type="InterPro" id="IPR008243">
    <property type="entry name" value="Chorismate_mutase_AroH"/>
</dbReference>
<keyword evidence="1" id="KW-0934">Plastid</keyword>